<feature type="transmembrane region" description="Helical" evidence="1">
    <location>
        <begin position="123"/>
        <end position="146"/>
    </location>
</feature>
<dbReference type="Proteomes" id="UP001058682">
    <property type="component" value="Chromosome"/>
</dbReference>
<dbReference type="EMBL" id="CP038804">
    <property type="protein sequence ID" value="UTY33553.1"/>
    <property type="molecule type" value="Genomic_DNA"/>
</dbReference>
<evidence type="ECO:0000256" key="1">
    <source>
        <dbReference type="SAM" id="Phobius"/>
    </source>
</evidence>
<evidence type="ECO:0000313" key="4">
    <source>
        <dbReference type="EMBL" id="UTY33553.1"/>
    </source>
</evidence>
<feature type="transmembrane region" description="Helical" evidence="1">
    <location>
        <begin position="289"/>
        <end position="311"/>
    </location>
</feature>
<evidence type="ECO:0000259" key="2">
    <source>
        <dbReference type="Pfam" id="PF10080"/>
    </source>
</evidence>
<feature type="transmembrane region" description="Helical" evidence="1">
    <location>
        <begin position="166"/>
        <end position="187"/>
    </location>
</feature>
<accession>A0AAE9MUP0</accession>
<keyword evidence="1" id="KW-1133">Transmembrane helix</keyword>
<feature type="transmembrane region" description="Helical" evidence="1">
    <location>
        <begin position="28"/>
        <end position="48"/>
    </location>
</feature>
<feature type="transmembrane region" description="Helical" evidence="1">
    <location>
        <begin position="231"/>
        <end position="260"/>
    </location>
</feature>
<keyword evidence="1" id="KW-0812">Transmembrane</keyword>
<feature type="transmembrane region" description="Helical" evidence="1">
    <location>
        <begin position="91"/>
        <end position="111"/>
    </location>
</feature>
<feature type="transmembrane region" description="Helical" evidence="1">
    <location>
        <begin position="199"/>
        <end position="219"/>
    </location>
</feature>
<dbReference type="Pfam" id="PF10080">
    <property type="entry name" value="FtrD-like"/>
    <property type="match status" value="1"/>
</dbReference>
<evidence type="ECO:0000313" key="6">
    <source>
        <dbReference type="Proteomes" id="UP001059401"/>
    </source>
</evidence>
<dbReference type="Proteomes" id="UP001059401">
    <property type="component" value="Chromosome"/>
</dbReference>
<evidence type="ECO:0000313" key="5">
    <source>
        <dbReference type="Proteomes" id="UP001058682"/>
    </source>
</evidence>
<keyword evidence="1" id="KW-0472">Membrane</keyword>
<feature type="domain" description="Membrane iron-sulfur containing protein FtrD-like" evidence="2">
    <location>
        <begin position="337"/>
        <end position="437"/>
    </location>
</feature>
<reference evidence="4" key="1">
    <citation type="submission" date="2019-04" db="EMBL/GenBank/DDBJ databases">
        <title>Whole genome sequencing of oral phylogroup 2 treponemes.</title>
        <authorList>
            <person name="Chan Y."/>
            <person name="Zeng H.H."/>
            <person name="Yu X.L."/>
            <person name="Leung W.K."/>
            <person name="Watt R.M."/>
        </authorList>
    </citation>
    <scope>NUCLEOTIDE SEQUENCE</scope>
    <source>
        <strain evidence="4">OMZ 835</strain>
        <strain evidence="3">OMZ 847</strain>
    </source>
</reference>
<sequence length="438" mass="49804">MQFVTAEAKTSAVTFDVFVFGRCIILKFYIRVIEAGIGFALVLAVVFASFRTQRPEKKRYIILLSILTGFIGSIVSAILRSIPNYINRTNFAFWSMIPVSIFFLILIFLLLFKTKNSLLYENFFSTAVFLYTAATIFYYLPVIITLSTTLVNYGESAVSTLVLYRLIGYLLGIVFIILASLSIYKTLIKLSDIELKVTVIASLCILGITQIVVILQRLYSLRIIPRNDFIFWFIASVVNNGNFFIFAVIVFIMFAPILLWKKNIKITEPYNNNAELRKIKAKKRNAKRWARFSLSLLLISVFSLSFLRFYVDREVPLSPPENYTIEDGMAVISLEQLEDDRLHRYEYITEQGISMRFIAIKKSEGSYGVGLDACDICGPSGYFERNNEVICKLCDVVMNKATIGFPGGCNPVPIPYIVHAGNIKIKISDLESEAHRFK</sequence>
<protein>
    <submittedName>
        <fullName evidence="4">DUF2318 domain-containing protein</fullName>
    </submittedName>
</protein>
<dbReference type="InterPro" id="IPR018758">
    <property type="entry name" value="FtrD-like"/>
</dbReference>
<dbReference type="AlphaFoldDB" id="A0AAE9MUP0"/>
<evidence type="ECO:0000313" key="3">
    <source>
        <dbReference type="EMBL" id="UTY28685.1"/>
    </source>
</evidence>
<feature type="transmembrane region" description="Helical" evidence="1">
    <location>
        <begin position="60"/>
        <end position="79"/>
    </location>
</feature>
<organism evidence="4 5">
    <name type="scientific">Treponema putidum</name>
    <dbReference type="NCBI Taxonomy" id="221027"/>
    <lineage>
        <taxon>Bacteria</taxon>
        <taxon>Pseudomonadati</taxon>
        <taxon>Spirochaetota</taxon>
        <taxon>Spirochaetia</taxon>
        <taxon>Spirochaetales</taxon>
        <taxon>Treponemataceae</taxon>
        <taxon>Treponema</taxon>
    </lineage>
</organism>
<name>A0AAE9MUP0_9SPIR</name>
<proteinExistence type="predicted"/>
<keyword evidence="6" id="KW-1185">Reference proteome</keyword>
<gene>
    <name evidence="4" type="ORF">E4N74_05630</name>
    <name evidence="3" type="ORF">E4N76_06520</name>
</gene>
<dbReference type="EMBL" id="CP038802">
    <property type="protein sequence ID" value="UTY28685.1"/>
    <property type="molecule type" value="Genomic_DNA"/>
</dbReference>